<name>A0AA90TXJ9_9EURY</name>
<dbReference type="AlphaFoldDB" id="A0AA90TXJ9"/>
<keyword evidence="3" id="KW-1185">Reference proteome</keyword>
<dbReference type="InterPro" id="IPR032033">
    <property type="entry name" value="Cytochrome_P460"/>
</dbReference>
<dbReference type="EMBL" id="JAVDQI010000001">
    <property type="protein sequence ID" value="MDR6221785.1"/>
    <property type="molecule type" value="Genomic_DNA"/>
</dbReference>
<evidence type="ECO:0000259" key="1">
    <source>
        <dbReference type="Pfam" id="PF16694"/>
    </source>
</evidence>
<reference evidence="2 3" key="1">
    <citation type="submission" date="2023-07" db="EMBL/GenBank/DDBJ databases">
        <title>Genomic Encyclopedia of Type Strains, Phase IV (KMG-IV): sequencing the most valuable type-strain genomes for metagenomic binning, comparative biology and taxonomic classification.</title>
        <authorList>
            <person name="Goeker M."/>
        </authorList>
    </citation>
    <scope>NUCLEOTIDE SEQUENCE [LARGE SCALE GENOMIC DNA]</scope>
    <source>
        <strain evidence="2 3">DSM 17273</strain>
    </source>
</reference>
<sequence length="172" mass="19331">MRKELTILLILISAFMVIGCTGYDSGDQEPVPENGGEAQPNAAELYEQITQEDNYKEWGIWPGFVELSEGKDIHGELITIYVSDNAFTAIEDKEDVMPDGSIIVKEGYNPDEELERVLVMYKVKDYDPENNDWFWALYSPQGEVTTEGKVAGCIDCHSANEDNDYLFTGDLS</sequence>
<organism evidence="2 3">
    <name type="scientific">Methanococcoides alaskense</name>
    <dbReference type="NCBI Taxonomy" id="325778"/>
    <lineage>
        <taxon>Archaea</taxon>
        <taxon>Methanobacteriati</taxon>
        <taxon>Methanobacteriota</taxon>
        <taxon>Stenosarchaea group</taxon>
        <taxon>Methanomicrobia</taxon>
        <taxon>Methanosarcinales</taxon>
        <taxon>Methanosarcinaceae</taxon>
        <taxon>Methanococcoides</taxon>
    </lineage>
</organism>
<accession>A0AA90TXJ9</accession>
<dbReference type="PROSITE" id="PS51257">
    <property type="entry name" value="PROKAR_LIPOPROTEIN"/>
    <property type="match status" value="1"/>
</dbReference>
<evidence type="ECO:0000313" key="3">
    <source>
        <dbReference type="Proteomes" id="UP001185015"/>
    </source>
</evidence>
<feature type="domain" description="Cytochrome P460" evidence="1">
    <location>
        <begin position="68"/>
        <end position="168"/>
    </location>
</feature>
<proteinExistence type="predicted"/>
<dbReference type="RefSeq" id="WP_270096391.1">
    <property type="nucleotide sequence ID" value="NZ_JAQFFK010000003.1"/>
</dbReference>
<dbReference type="Proteomes" id="UP001185015">
    <property type="component" value="Unassembled WGS sequence"/>
</dbReference>
<gene>
    <name evidence="2" type="ORF">J2750_000217</name>
</gene>
<evidence type="ECO:0000313" key="2">
    <source>
        <dbReference type="EMBL" id="MDR6221785.1"/>
    </source>
</evidence>
<dbReference type="CDD" id="cd20716">
    <property type="entry name" value="cyt_P460_fam"/>
    <property type="match status" value="1"/>
</dbReference>
<protein>
    <recommendedName>
        <fullName evidence="1">Cytochrome P460 domain-containing protein</fullName>
    </recommendedName>
</protein>
<dbReference type="InterPro" id="IPR038142">
    <property type="entry name" value="Cytochrome_P460_sp"/>
</dbReference>
<dbReference type="Gene3D" id="3.50.70.20">
    <property type="entry name" value="Cytochrome P460"/>
    <property type="match status" value="1"/>
</dbReference>
<dbReference type="Pfam" id="PF16694">
    <property type="entry name" value="Cytochrome_P460"/>
    <property type="match status" value="1"/>
</dbReference>
<comment type="caution">
    <text evidence="2">The sequence shown here is derived from an EMBL/GenBank/DDBJ whole genome shotgun (WGS) entry which is preliminary data.</text>
</comment>